<protein>
    <submittedName>
        <fullName evidence="3">Uncharacterized protein</fullName>
    </submittedName>
</protein>
<sequence>MTDRDSHTQTEDLFGDLPQTVDDGPISAYESPSLRTRGSHSVSLDRDRDSRSRSSSTSEQENATSEDPSSPGPSRVPMAWRYRQAHAQTVESTTVFRGGDPAYHPLHASTFNPHRSRDYFKTASAIRCMQYPGPSGTPGKFTKTVFPRNGPHKEGFRTLPARRANVVVPAVPGLTTSFYRLPKPNIPRSVSGVGGGTIPPLSPRSERRAETLSVASQFCPGMEHDLVDYAAVGNYPRLPYPPPGSTAMEPQWRPPGFIPVSMLPPPLFPVGGGGGSVVHGPISVLANYSPEPKEKCGTVCCSGGFIVLWLIIAVIAIGVIVGVAVIFGRRNILT</sequence>
<keyword evidence="2" id="KW-1133">Transmembrane helix</keyword>
<dbReference type="EMBL" id="MTYJ01000013">
    <property type="protein sequence ID" value="OQV23248.1"/>
    <property type="molecule type" value="Genomic_DNA"/>
</dbReference>
<feature type="compositionally biased region" description="Polar residues" evidence="1">
    <location>
        <begin position="59"/>
        <end position="68"/>
    </location>
</feature>
<evidence type="ECO:0000313" key="3">
    <source>
        <dbReference type="EMBL" id="OQV23248.1"/>
    </source>
</evidence>
<name>A0A1W0X773_HYPEX</name>
<dbReference type="Proteomes" id="UP000192578">
    <property type="component" value="Unassembled WGS sequence"/>
</dbReference>
<feature type="compositionally biased region" description="Basic and acidic residues" evidence="1">
    <location>
        <begin position="43"/>
        <end position="52"/>
    </location>
</feature>
<reference evidence="4" key="1">
    <citation type="submission" date="2017-01" db="EMBL/GenBank/DDBJ databases">
        <title>Comparative genomics of anhydrobiosis in the tardigrade Hypsibius dujardini.</title>
        <authorList>
            <person name="Yoshida Y."/>
            <person name="Koutsovoulos G."/>
            <person name="Laetsch D."/>
            <person name="Stevens L."/>
            <person name="Kumar S."/>
            <person name="Horikawa D."/>
            <person name="Ishino K."/>
            <person name="Komine S."/>
            <person name="Tomita M."/>
            <person name="Blaxter M."/>
            <person name="Arakawa K."/>
        </authorList>
    </citation>
    <scope>NUCLEOTIDE SEQUENCE [LARGE SCALE GENOMIC DNA]</scope>
    <source>
        <strain evidence="4">Z151</strain>
    </source>
</reference>
<feature type="compositionally biased region" description="Basic and acidic residues" evidence="1">
    <location>
        <begin position="1"/>
        <end position="10"/>
    </location>
</feature>
<accession>A0A1W0X773</accession>
<comment type="caution">
    <text evidence="3">The sequence shown here is derived from an EMBL/GenBank/DDBJ whole genome shotgun (WGS) entry which is preliminary data.</text>
</comment>
<gene>
    <name evidence="3" type="ORF">BV898_02977</name>
</gene>
<keyword evidence="4" id="KW-1185">Reference proteome</keyword>
<evidence type="ECO:0000256" key="1">
    <source>
        <dbReference type="SAM" id="MobiDB-lite"/>
    </source>
</evidence>
<evidence type="ECO:0000313" key="4">
    <source>
        <dbReference type="Proteomes" id="UP000192578"/>
    </source>
</evidence>
<feature type="transmembrane region" description="Helical" evidence="2">
    <location>
        <begin position="306"/>
        <end position="328"/>
    </location>
</feature>
<dbReference type="AlphaFoldDB" id="A0A1W0X773"/>
<evidence type="ECO:0000256" key="2">
    <source>
        <dbReference type="SAM" id="Phobius"/>
    </source>
</evidence>
<organism evidence="3 4">
    <name type="scientific">Hypsibius exemplaris</name>
    <name type="common">Freshwater tardigrade</name>
    <dbReference type="NCBI Taxonomy" id="2072580"/>
    <lineage>
        <taxon>Eukaryota</taxon>
        <taxon>Metazoa</taxon>
        <taxon>Ecdysozoa</taxon>
        <taxon>Tardigrada</taxon>
        <taxon>Eutardigrada</taxon>
        <taxon>Parachela</taxon>
        <taxon>Hypsibioidea</taxon>
        <taxon>Hypsibiidae</taxon>
        <taxon>Hypsibius</taxon>
    </lineage>
</organism>
<keyword evidence="2" id="KW-0812">Transmembrane</keyword>
<feature type="region of interest" description="Disordered" evidence="1">
    <location>
        <begin position="1"/>
        <end position="77"/>
    </location>
</feature>
<proteinExistence type="predicted"/>
<keyword evidence="2" id="KW-0472">Membrane</keyword>